<keyword evidence="3" id="KW-0723">Serine/threonine-protein kinase</keyword>
<comment type="catalytic activity">
    <reaction evidence="8">
        <text>L-threonyl-[protein] + ATP = O-phospho-L-threonyl-[protein] + ADP + H(+)</text>
        <dbReference type="Rhea" id="RHEA:46608"/>
        <dbReference type="Rhea" id="RHEA-COMP:11060"/>
        <dbReference type="Rhea" id="RHEA-COMP:11605"/>
        <dbReference type="ChEBI" id="CHEBI:15378"/>
        <dbReference type="ChEBI" id="CHEBI:30013"/>
        <dbReference type="ChEBI" id="CHEBI:30616"/>
        <dbReference type="ChEBI" id="CHEBI:61977"/>
        <dbReference type="ChEBI" id="CHEBI:456216"/>
        <dbReference type="EC" id="2.7.11.1"/>
    </reaction>
</comment>
<evidence type="ECO:0000313" key="12">
    <source>
        <dbReference type="EMBL" id="CAG5114726.1"/>
    </source>
</evidence>
<dbReference type="SUPFAM" id="SSF56112">
    <property type="entry name" value="Protein kinase-like (PK-like)"/>
    <property type="match status" value="1"/>
</dbReference>
<evidence type="ECO:0000256" key="5">
    <source>
        <dbReference type="ARBA" id="ARBA00022741"/>
    </source>
</evidence>
<evidence type="ECO:0000256" key="4">
    <source>
        <dbReference type="ARBA" id="ARBA00022679"/>
    </source>
</evidence>
<name>A0A8S3YJL6_9EUPU</name>
<gene>
    <name evidence="12" type="ORF">CUNI_LOCUS284</name>
</gene>
<feature type="compositionally biased region" description="Polar residues" evidence="10">
    <location>
        <begin position="332"/>
        <end position="345"/>
    </location>
</feature>
<evidence type="ECO:0000256" key="9">
    <source>
        <dbReference type="ARBA" id="ARBA00048679"/>
    </source>
</evidence>
<feature type="domain" description="Protein kinase" evidence="11">
    <location>
        <begin position="22"/>
        <end position="277"/>
    </location>
</feature>
<evidence type="ECO:0000256" key="1">
    <source>
        <dbReference type="ARBA" id="ARBA00010886"/>
    </source>
</evidence>
<dbReference type="Proteomes" id="UP000678393">
    <property type="component" value="Unassembled WGS sequence"/>
</dbReference>
<feature type="region of interest" description="Disordered" evidence="10">
    <location>
        <begin position="318"/>
        <end position="366"/>
    </location>
</feature>
<comment type="similarity">
    <text evidence="1">Belongs to the protein kinase superfamily. NEK Ser/Thr protein kinase family. NIMA subfamily.</text>
</comment>
<dbReference type="Gene3D" id="1.10.510.10">
    <property type="entry name" value="Transferase(Phosphotransferase) domain 1"/>
    <property type="match status" value="1"/>
</dbReference>
<keyword evidence="13" id="KW-1185">Reference proteome</keyword>
<dbReference type="InterPro" id="IPR011009">
    <property type="entry name" value="Kinase-like_dom_sf"/>
</dbReference>
<dbReference type="PANTHER" id="PTHR44899">
    <property type="entry name" value="CAMK FAMILY PROTEIN KINASE"/>
    <property type="match status" value="1"/>
</dbReference>
<evidence type="ECO:0000256" key="2">
    <source>
        <dbReference type="ARBA" id="ARBA00012513"/>
    </source>
</evidence>
<dbReference type="GO" id="GO:0005524">
    <property type="term" value="F:ATP binding"/>
    <property type="evidence" value="ECO:0007669"/>
    <property type="project" value="UniProtKB-KW"/>
</dbReference>
<dbReference type="PANTHER" id="PTHR44899:SF8">
    <property type="entry name" value="NIMA-RELATED KINASE 11"/>
    <property type="match status" value="1"/>
</dbReference>
<keyword evidence="4" id="KW-0808">Transferase</keyword>
<protein>
    <recommendedName>
        <fullName evidence="2">non-specific serine/threonine protein kinase</fullName>
        <ecNumber evidence="2">2.7.11.1</ecNumber>
    </recommendedName>
</protein>
<dbReference type="Pfam" id="PF00069">
    <property type="entry name" value="Pkinase"/>
    <property type="match status" value="1"/>
</dbReference>
<dbReference type="EC" id="2.7.11.1" evidence="2"/>
<feature type="compositionally biased region" description="Basic and acidic residues" evidence="10">
    <location>
        <begin position="318"/>
        <end position="331"/>
    </location>
</feature>
<evidence type="ECO:0000256" key="3">
    <source>
        <dbReference type="ARBA" id="ARBA00022527"/>
    </source>
</evidence>
<dbReference type="InterPro" id="IPR000719">
    <property type="entry name" value="Prot_kinase_dom"/>
</dbReference>
<evidence type="ECO:0000313" key="13">
    <source>
        <dbReference type="Proteomes" id="UP000678393"/>
    </source>
</evidence>
<dbReference type="OrthoDB" id="248923at2759"/>
<dbReference type="PROSITE" id="PS50011">
    <property type="entry name" value="PROTEIN_KINASE_DOM"/>
    <property type="match status" value="1"/>
</dbReference>
<evidence type="ECO:0000256" key="10">
    <source>
        <dbReference type="SAM" id="MobiDB-lite"/>
    </source>
</evidence>
<proteinExistence type="inferred from homology"/>
<feature type="compositionally biased region" description="Basic and acidic residues" evidence="10">
    <location>
        <begin position="346"/>
        <end position="366"/>
    </location>
</feature>
<organism evidence="12 13">
    <name type="scientific">Candidula unifasciata</name>
    <dbReference type="NCBI Taxonomy" id="100452"/>
    <lineage>
        <taxon>Eukaryota</taxon>
        <taxon>Metazoa</taxon>
        <taxon>Spiralia</taxon>
        <taxon>Lophotrochozoa</taxon>
        <taxon>Mollusca</taxon>
        <taxon>Gastropoda</taxon>
        <taxon>Heterobranchia</taxon>
        <taxon>Euthyneura</taxon>
        <taxon>Panpulmonata</taxon>
        <taxon>Eupulmonata</taxon>
        <taxon>Stylommatophora</taxon>
        <taxon>Helicina</taxon>
        <taxon>Helicoidea</taxon>
        <taxon>Geomitridae</taxon>
        <taxon>Candidula</taxon>
    </lineage>
</organism>
<dbReference type="EMBL" id="CAJHNH020000030">
    <property type="protein sequence ID" value="CAG5114726.1"/>
    <property type="molecule type" value="Genomic_DNA"/>
</dbReference>
<dbReference type="GO" id="GO:0004674">
    <property type="term" value="F:protein serine/threonine kinase activity"/>
    <property type="evidence" value="ECO:0007669"/>
    <property type="project" value="UniProtKB-KW"/>
</dbReference>
<dbReference type="PROSITE" id="PS00108">
    <property type="entry name" value="PROTEIN_KINASE_ST"/>
    <property type="match status" value="1"/>
</dbReference>
<keyword evidence="6" id="KW-0418">Kinase</keyword>
<dbReference type="InterPro" id="IPR051131">
    <property type="entry name" value="NEK_Ser/Thr_kinase_NIMA"/>
</dbReference>
<dbReference type="AlphaFoldDB" id="A0A8S3YJL6"/>
<sequence length="680" mass="77636">MPPSRPLKDSDTKKARVLANRYEIVKKLGSGNFGTAFLCQDLKSGNQLKVLKETPVDLQPDETVDAMREARFLSKLEHPGVVKCYDNFITEDSFCIITEYCEGGDLDQKIKERKHDEEFFDEKTILDWTVQLLLAAEYMHSRRVLHRDLKTRNIFIQNNKMKLGDFGISRILMGTTDMASTFTGTPYYMSPEVLKHEGYNSKSDIWSIGCIMYELCTLEHAFSGQGLMHIMYKIVDKDPPELPSKYSNELNEIIKKILVKDPDLRPSAAEVLKFPYIARHRAKMKDTLTDEYKAKHNISPETAEREATELASLLRESSHLEDLRNTLDKSGEQSASETRGQLQTPTEKKQTPRERMRQKKMQEADKKARELKKLAKIQLVENFARKQKIKTSLEKVSVPIWKGGHGEGEVLKQALSVRNDKPLSGSGREVLLYSAVTGKNSCDHESDSSEGENTTVLQTVIRRNSERGAGERYRGAGAGRLTRSFSQGTARTDGDKPAARMVKTIGGMYPDDRQITPMRDKMIYDREHSSLDFKDGIPDTPEEANTFYEQFDDFDGDDVIDTEDTLKHAEEELIHHLEAALSKYDNEESTVFHDDVAIDTYGPLSREIKITNIRAECKKTLGQDVFDKAYSYLKEARRSEKRKDKSEKEIMDGLRQYVKNPSDCFLVDQLLFLEEQARLS</sequence>
<evidence type="ECO:0000256" key="6">
    <source>
        <dbReference type="ARBA" id="ARBA00022777"/>
    </source>
</evidence>
<dbReference type="SMART" id="SM00220">
    <property type="entry name" value="S_TKc"/>
    <property type="match status" value="1"/>
</dbReference>
<reference evidence="12" key="1">
    <citation type="submission" date="2021-04" db="EMBL/GenBank/DDBJ databases">
        <authorList>
            <consortium name="Molecular Ecology Group"/>
        </authorList>
    </citation>
    <scope>NUCLEOTIDE SEQUENCE</scope>
</reference>
<dbReference type="Gene3D" id="3.30.200.20">
    <property type="entry name" value="Phosphorylase Kinase, domain 1"/>
    <property type="match status" value="1"/>
</dbReference>
<evidence type="ECO:0000256" key="8">
    <source>
        <dbReference type="ARBA" id="ARBA00047899"/>
    </source>
</evidence>
<evidence type="ECO:0000256" key="7">
    <source>
        <dbReference type="ARBA" id="ARBA00022840"/>
    </source>
</evidence>
<evidence type="ECO:0000259" key="11">
    <source>
        <dbReference type="PROSITE" id="PS50011"/>
    </source>
</evidence>
<keyword evidence="7" id="KW-0067">ATP-binding</keyword>
<accession>A0A8S3YJL6</accession>
<keyword evidence="5" id="KW-0547">Nucleotide-binding</keyword>
<comment type="catalytic activity">
    <reaction evidence="9">
        <text>L-seryl-[protein] + ATP = O-phospho-L-seryl-[protein] + ADP + H(+)</text>
        <dbReference type="Rhea" id="RHEA:17989"/>
        <dbReference type="Rhea" id="RHEA-COMP:9863"/>
        <dbReference type="Rhea" id="RHEA-COMP:11604"/>
        <dbReference type="ChEBI" id="CHEBI:15378"/>
        <dbReference type="ChEBI" id="CHEBI:29999"/>
        <dbReference type="ChEBI" id="CHEBI:30616"/>
        <dbReference type="ChEBI" id="CHEBI:83421"/>
        <dbReference type="ChEBI" id="CHEBI:456216"/>
        <dbReference type="EC" id="2.7.11.1"/>
    </reaction>
</comment>
<dbReference type="InterPro" id="IPR008271">
    <property type="entry name" value="Ser/Thr_kinase_AS"/>
</dbReference>
<comment type="caution">
    <text evidence="12">The sequence shown here is derived from an EMBL/GenBank/DDBJ whole genome shotgun (WGS) entry which is preliminary data.</text>
</comment>